<dbReference type="EMBL" id="ADFP01000121">
    <property type="protein sequence ID" value="EFB89781.1"/>
    <property type="molecule type" value="Genomic_DNA"/>
</dbReference>
<comment type="caution">
    <text evidence="1">The sequence shown here is derived from an EMBL/GenBank/DDBJ whole genome shotgun (WGS) entry which is preliminary data.</text>
</comment>
<evidence type="ECO:0008006" key="3">
    <source>
        <dbReference type="Google" id="ProtNLM"/>
    </source>
</evidence>
<evidence type="ECO:0000313" key="1">
    <source>
        <dbReference type="EMBL" id="EFB89781.1"/>
    </source>
</evidence>
<organism evidence="1 2">
    <name type="scientific">Pyramidobacter piscolens W5455</name>
    <dbReference type="NCBI Taxonomy" id="352165"/>
    <lineage>
        <taxon>Bacteria</taxon>
        <taxon>Thermotogati</taxon>
        <taxon>Synergistota</taxon>
        <taxon>Synergistia</taxon>
        <taxon>Synergistales</taxon>
        <taxon>Dethiosulfovibrionaceae</taxon>
        <taxon>Pyramidobacter</taxon>
    </lineage>
</organism>
<protein>
    <recommendedName>
        <fullName evidence="3">Large polyvalent protein associated domain-containing protein</fullName>
    </recommendedName>
</protein>
<dbReference type="RefSeq" id="WP_009165786.1">
    <property type="nucleotide sequence ID" value="NZ_ADFP01000121.1"/>
</dbReference>
<gene>
    <name evidence="1" type="ORF">HMPREF7215_2595</name>
</gene>
<dbReference type="Proteomes" id="UP000006462">
    <property type="component" value="Unassembled WGS sequence"/>
</dbReference>
<reference evidence="1 2" key="1">
    <citation type="submission" date="2009-12" db="EMBL/GenBank/DDBJ databases">
        <authorList>
            <person name="Shrivastava S."/>
            <person name="Madupu R."/>
            <person name="Durkin A.S."/>
            <person name="Torralba M."/>
            <person name="Methe B."/>
            <person name="Sutton G.G."/>
            <person name="Strausberg R.L."/>
            <person name="Nelson K.E."/>
        </authorList>
    </citation>
    <scope>NUCLEOTIDE SEQUENCE [LARGE SCALE GENOMIC DNA]</scope>
    <source>
        <strain evidence="1 2">W5455</strain>
    </source>
</reference>
<keyword evidence="2" id="KW-1185">Reference proteome</keyword>
<name>A0ABP2HRH6_9BACT</name>
<proteinExistence type="predicted"/>
<sequence>MSIETAQNQNQILQSNPDEDFDAFFDRLTSEAPSAVNEKDVVKNAQPGFGDYLVDAGKGLVSGPFKFVENTTEGIAALGDAIVDRPLNYMFGEGSVDLFADNADFDFVPDWLKPQTGVGNTAQAIASFVSGYMTVGAAMKGAQAGAKMVGGGLEVADKILGTDLATLFNSSEKAKAFAEVAAAGGAIDFFVDGNKGERLSNVLVDNDILRNGLTEALMSKDDDTVFEARVKNMVEGFVMSGVAEMFARTWKWVRKSSHAATTAEKAAIRAEAADDLQKLAKSIDESAYVPKAGAYPSDGTFAKEILGEQNADKILKQAQGLKLTKSTAINPRTLNSVSGKLAVDLDEDIVAHASKYKYPTKELRENAMNTAMEILNSADEDGYGTLAKEAAAAGKRLTDNMVAMCAVVQQDYTPKTLLSLEIWKDDIGNVAKKEQYVNQLARLIDSFAKLHDVKYWTGYSLQANKRGIFEAKSVTNVGKTFGMKEIKDALLEKVDDKSLMELGNCLNGCRDVGLSDAKTSTFIIQQAKRALGDKEPLTPLKILNSWVKFYFYNSVLSGPSTLTANVVGNAINVGLIDGSDIFWSGLYGKKGAFGRTAAYYKGLGEAWEQASKCFWATLKTGNPILDGATRIDGAGKNLFKANADNIALKVLDSPTRALAALDEITKQLSYRGHLSVQFYDAVRGDPIRRQWLKNGNRKALGAFKEKFFKEAYKDSLYSTTGIMRGGEASLANIAEIGLNSSKALEAARRTSFQAPLKGWMAPIAQGLNACPFGYLIAPFIKTPVNIFKDAMIEHNPITLLFKLSRAETPEMAQKYFGQFMTGLMVWGTAGTLVANGALTGSGPSNPAARKLWLESGMQPYSIKIGDVYVSYNQFEPLATPFALIADIHDKLKECDPKNPAEQANLVAAAFNTLTRSTMDKTFMKGIANFVSMLDNARGGGADAHAKAYANQLMSSFVPSLANTAARLIDSTRKEQKDWFAPALARIPGVSKTVPTQFSWLTGLPVEYSTNGGLGPMLNTFLRTSVKKDNDVVFATLTQTTRNRTPSHAVVGVTMNDAMYSEFCETMGNTRINGKNLYQALDALIRSSTWARAVPNPSEGTLSEQKEQLIDTVVNRYKTRAVKEYIKRYPDIAEHQAALYRFDRDVARGKEVGTRPVYEGLASVGRR</sequence>
<evidence type="ECO:0000313" key="2">
    <source>
        <dbReference type="Proteomes" id="UP000006462"/>
    </source>
</evidence>
<accession>A0ABP2HRH6</accession>